<dbReference type="EMBL" id="FPHJ01000057">
    <property type="protein sequence ID" value="SFV67558.1"/>
    <property type="molecule type" value="Genomic_DNA"/>
</dbReference>
<organism evidence="2">
    <name type="scientific">hydrothermal vent metagenome</name>
    <dbReference type="NCBI Taxonomy" id="652676"/>
    <lineage>
        <taxon>unclassified sequences</taxon>
        <taxon>metagenomes</taxon>
        <taxon>ecological metagenomes</taxon>
    </lineage>
</organism>
<dbReference type="Gene3D" id="3.40.50.2000">
    <property type="entry name" value="Glycogen Phosphorylase B"/>
    <property type="match status" value="2"/>
</dbReference>
<reference evidence="2" key="1">
    <citation type="submission" date="2016-10" db="EMBL/GenBank/DDBJ databases">
        <authorList>
            <person name="de Groot N.N."/>
        </authorList>
    </citation>
    <scope>NUCLEOTIDE SEQUENCE</scope>
</reference>
<keyword evidence="2" id="KW-0808">Transferase</keyword>
<dbReference type="PANTHER" id="PTHR12526">
    <property type="entry name" value="GLYCOSYLTRANSFERASE"/>
    <property type="match status" value="1"/>
</dbReference>
<evidence type="ECO:0000259" key="1">
    <source>
        <dbReference type="Pfam" id="PF00534"/>
    </source>
</evidence>
<name>A0A1W1CNV4_9ZZZZ</name>
<protein>
    <submittedName>
        <fullName evidence="2">Glycosyl transferase, group 1</fullName>
    </submittedName>
</protein>
<dbReference type="CDD" id="cd03811">
    <property type="entry name" value="GT4_GT28_WabH-like"/>
    <property type="match status" value="1"/>
</dbReference>
<dbReference type="SUPFAM" id="SSF53756">
    <property type="entry name" value="UDP-Glycosyltransferase/glycogen phosphorylase"/>
    <property type="match status" value="1"/>
</dbReference>
<sequence length="327" mass="36947">MLSVDLVVVNKTGAYSNKVDTEVNLIDFNKNRVLLAIFPLISYFKNNKPNATLTTMPHLSLIVSIARFLSGIKTNLVVRQPNFLSLNSGDKWWTKYYIKLVCWFFNRSDNVIGISQGVCENLSKLGVKKCQTIYNPAVFSEILKLAEKKVDFEFKKKTFIAVGRLVKQKNFSLLIDAFAQVKKQLDCQLIILGEGELETKLEKQIKKLNLEDDIHLLGFVDNPFYFMKNADVFVLSSLWEGFGNVVAESLALGTQVVSTNCPSGPSEILEDGKYGFLVEVNNSEKLASAMLNALENPIDEKLLIKRSLDFRIEEIAKQYKKVLLNES</sequence>
<dbReference type="Pfam" id="PF00534">
    <property type="entry name" value="Glycos_transf_1"/>
    <property type="match status" value="1"/>
</dbReference>
<dbReference type="AlphaFoldDB" id="A0A1W1CNV4"/>
<dbReference type="PANTHER" id="PTHR12526:SF630">
    <property type="entry name" value="GLYCOSYLTRANSFERASE"/>
    <property type="match status" value="1"/>
</dbReference>
<dbReference type="InterPro" id="IPR001296">
    <property type="entry name" value="Glyco_trans_1"/>
</dbReference>
<dbReference type="GO" id="GO:0016757">
    <property type="term" value="F:glycosyltransferase activity"/>
    <property type="evidence" value="ECO:0007669"/>
    <property type="project" value="InterPro"/>
</dbReference>
<accession>A0A1W1CNV4</accession>
<evidence type="ECO:0000313" key="2">
    <source>
        <dbReference type="EMBL" id="SFV67558.1"/>
    </source>
</evidence>
<gene>
    <name evidence="2" type="ORF">MNB_SUP05-5-830</name>
</gene>
<proteinExistence type="predicted"/>
<feature type="domain" description="Glycosyl transferase family 1" evidence="1">
    <location>
        <begin position="149"/>
        <end position="305"/>
    </location>
</feature>